<reference evidence="1" key="1">
    <citation type="journal article" date="2023" name="G3 (Bethesda)">
        <title>A reference genome for the long-term kleptoplast-retaining sea slug Elysia crispata morphotype clarki.</title>
        <authorList>
            <person name="Eastman K.E."/>
            <person name="Pendleton A.L."/>
            <person name="Shaikh M.A."/>
            <person name="Suttiyut T."/>
            <person name="Ogas R."/>
            <person name="Tomko P."/>
            <person name="Gavelis G."/>
            <person name="Widhalm J.R."/>
            <person name="Wisecaver J.H."/>
        </authorList>
    </citation>
    <scope>NUCLEOTIDE SEQUENCE</scope>
    <source>
        <strain evidence="1">ECLA1</strain>
    </source>
</reference>
<sequence length="67" mass="6960">MAASTSVTVPLILHAMESTAPVAQAVTRTGLDPPVIMLKKNKTGGPLSIALVYDKDGSFTNKDGDFA</sequence>
<evidence type="ECO:0000313" key="1">
    <source>
        <dbReference type="EMBL" id="KAK3801334.1"/>
    </source>
</evidence>
<evidence type="ECO:0000313" key="2">
    <source>
        <dbReference type="Proteomes" id="UP001283361"/>
    </source>
</evidence>
<accession>A0AAE1B8B2</accession>
<name>A0AAE1B8B2_9GAST</name>
<gene>
    <name evidence="1" type="ORF">RRG08_049100</name>
</gene>
<protein>
    <submittedName>
        <fullName evidence="1">Uncharacterized protein</fullName>
    </submittedName>
</protein>
<proteinExistence type="predicted"/>
<organism evidence="1 2">
    <name type="scientific">Elysia crispata</name>
    <name type="common">lettuce slug</name>
    <dbReference type="NCBI Taxonomy" id="231223"/>
    <lineage>
        <taxon>Eukaryota</taxon>
        <taxon>Metazoa</taxon>
        <taxon>Spiralia</taxon>
        <taxon>Lophotrochozoa</taxon>
        <taxon>Mollusca</taxon>
        <taxon>Gastropoda</taxon>
        <taxon>Heterobranchia</taxon>
        <taxon>Euthyneura</taxon>
        <taxon>Panpulmonata</taxon>
        <taxon>Sacoglossa</taxon>
        <taxon>Placobranchoidea</taxon>
        <taxon>Plakobranchidae</taxon>
        <taxon>Elysia</taxon>
    </lineage>
</organism>
<dbReference type="AlphaFoldDB" id="A0AAE1B8B2"/>
<keyword evidence="2" id="KW-1185">Reference proteome</keyword>
<dbReference type="Proteomes" id="UP001283361">
    <property type="component" value="Unassembled WGS sequence"/>
</dbReference>
<comment type="caution">
    <text evidence="1">The sequence shown here is derived from an EMBL/GenBank/DDBJ whole genome shotgun (WGS) entry which is preliminary data.</text>
</comment>
<dbReference type="EMBL" id="JAWDGP010000333">
    <property type="protein sequence ID" value="KAK3801334.1"/>
    <property type="molecule type" value="Genomic_DNA"/>
</dbReference>